<evidence type="ECO:0000256" key="1">
    <source>
        <dbReference type="SAM" id="Phobius"/>
    </source>
</evidence>
<keyword evidence="1" id="KW-0812">Transmembrane</keyword>
<feature type="transmembrane region" description="Helical" evidence="1">
    <location>
        <begin position="22"/>
        <end position="42"/>
    </location>
</feature>
<feature type="transmembrane region" description="Helical" evidence="1">
    <location>
        <begin position="78"/>
        <end position="98"/>
    </location>
</feature>
<proteinExistence type="predicted"/>
<gene>
    <name evidence="2" type="ORF">UFOVP607_4</name>
</gene>
<reference evidence="2" key="1">
    <citation type="submission" date="2020-04" db="EMBL/GenBank/DDBJ databases">
        <authorList>
            <person name="Chiriac C."/>
            <person name="Salcher M."/>
            <person name="Ghai R."/>
            <person name="Kavagutti S V."/>
        </authorList>
    </citation>
    <scope>NUCLEOTIDE SEQUENCE</scope>
</reference>
<feature type="transmembrane region" description="Helical" evidence="1">
    <location>
        <begin position="54"/>
        <end position="72"/>
    </location>
</feature>
<keyword evidence="1" id="KW-1133">Transmembrane helix</keyword>
<dbReference type="EMBL" id="LR796581">
    <property type="protein sequence ID" value="CAB4152247.1"/>
    <property type="molecule type" value="Genomic_DNA"/>
</dbReference>
<accession>A0A6J5N1S8</accession>
<evidence type="ECO:0008006" key="3">
    <source>
        <dbReference type="Google" id="ProtNLM"/>
    </source>
</evidence>
<sequence length="114" mass="11409">MAIETTTVAAVSITAGGVAIEYFGVPSAALVGAGMGAVVALFLSPPLEPKSKMWLFLIASFAIGVYGGQLAVSYFPSISISVACAVCAALGIVLWPSIKSILVSKLGGQNGSST</sequence>
<keyword evidence="1" id="KW-0472">Membrane</keyword>
<organism evidence="2">
    <name type="scientific">uncultured Caudovirales phage</name>
    <dbReference type="NCBI Taxonomy" id="2100421"/>
    <lineage>
        <taxon>Viruses</taxon>
        <taxon>Duplodnaviria</taxon>
        <taxon>Heunggongvirae</taxon>
        <taxon>Uroviricota</taxon>
        <taxon>Caudoviricetes</taxon>
        <taxon>Peduoviridae</taxon>
        <taxon>Maltschvirus</taxon>
        <taxon>Maltschvirus maltsch</taxon>
    </lineage>
</organism>
<name>A0A6J5N1S8_9CAUD</name>
<evidence type="ECO:0000313" key="2">
    <source>
        <dbReference type="EMBL" id="CAB4152247.1"/>
    </source>
</evidence>
<protein>
    <recommendedName>
        <fullName evidence="3">Phage holin</fullName>
    </recommendedName>
</protein>